<dbReference type="SUPFAM" id="SSF50969">
    <property type="entry name" value="YVTN repeat-like/Quinoprotein amine dehydrogenase"/>
    <property type="match status" value="1"/>
</dbReference>
<dbReference type="Pfam" id="PF08309">
    <property type="entry name" value="LVIVD"/>
    <property type="match status" value="3"/>
</dbReference>
<dbReference type="Proteomes" id="UP001202961">
    <property type="component" value="Unassembled WGS sequence"/>
</dbReference>
<organism evidence="1 2">
    <name type="scientific">Aporhodopirellula aestuarii</name>
    <dbReference type="NCBI Taxonomy" id="2950107"/>
    <lineage>
        <taxon>Bacteria</taxon>
        <taxon>Pseudomonadati</taxon>
        <taxon>Planctomycetota</taxon>
        <taxon>Planctomycetia</taxon>
        <taxon>Pirellulales</taxon>
        <taxon>Pirellulaceae</taxon>
        <taxon>Aporhodopirellula</taxon>
    </lineage>
</organism>
<gene>
    <name evidence="1" type="ORF">NB063_16035</name>
</gene>
<dbReference type="EMBL" id="JAMQBK010000040">
    <property type="protein sequence ID" value="MCM2372115.1"/>
    <property type="molecule type" value="Genomic_DNA"/>
</dbReference>
<name>A0ABT0U6E9_9BACT</name>
<comment type="caution">
    <text evidence="1">The sequence shown here is derived from an EMBL/GenBank/DDBJ whole genome shotgun (WGS) entry which is preliminary data.</text>
</comment>
<protein>
    <recommendedName>
        <fullName evidence="3">LVIVD repeat protein</fullName>
    </recommendedName>
</protein>
<proteinExistence type="predicted"/>
<dbReference type="RefSeq" id="WP_250929750.1">
    <property type="nucleotide sequence ID" value="NZ_JAMQBK010000040.1"/>
</dbReference>
<evidence type="ECO:0008006" key="3">
    <source>
        <dbReference type="Google" id="ProtNLM"/>
    </source>
</evidence>
<reference evidence="1 2" key="1">
    <citation type="journal article" date="2022" name="Syst. Appl. Microbiol.">
        <title>Rhodopirellula aestuarii sp. nov., a novel member of the genus Rhodopirellula isolated from brackish sediments collected in the Tagus River estuary, Portugal.</title>
        <authorList>
            <person name="Vitorino I.R."/>
            <person name="Klimek D."/>
            <person name="Calusinska M."/>
            <person name="Lobo-da-Cunha A."/>
            <person name="Vasconcelos V."/>
            <person name="Lage O.M."/>
        </authorList>
    </citation>
    <scope>NUCLEOTIDE SEQUENCE [LARGE SCALE GENOMIC DNA]</scope>
    <source>
        <strain evidence="1 2">ICT_H3.1</strain>
    </source>
</reference>
<keyword evidence="2" id="KW-1185">Reference proteome</keyword>
<evidence type="ECO:0000313" key="1">
    <source>
        <dbReference type="EMBL" id="MCM2372115.1"/>
    </source>
</evidence>
<sequence>MMVASLPLRSTLISFMAVAMIALLADSLNALGPSEIVGAWVMSVDSRLSPESVDLEIDYQPGVWKVTLRSGAGAVTTNRVNLEEDVLGIQYGVKPLDVRLELTVLGKTMSGSVVTGEGDSLRRQSITVHRVPVSDATPAPKQVVESNGTVEQVREFFGAWELSLRRVNAESTRAIRMGMVVTESDENLVVGHSEFEMKGPQKRVDQVQCTQDGLRWILDGGMFGLLNVDLVSEGEKLRVKVSGSDQEAFLVGTAIRKPKASDVGVDWEQLIQKPGTELVGVIGGDARVVEVDGDRIIIQQREVVSRMLKDDPLLILFEWFRLPEPSRLIAVETDTAWSVTGTTIHSLDIRTSQAPLTLGSCKLPGNPPELVYRSGQLVFAANWNGHADTQQLHVIDVSDPSSPRLRASHSTPKGLSNYDLVVSGSTIYLANAGGLRIVDATSPQTLVTRSNFVGRGRWVRGVDVVGSTAYIATSMHGGASWLQIIDASDPMTPVQTGLYRSTGGAQDVSVSGDLAVLADRAAGIVVLDVSEPQNVRRVGYFQTKRRSNEVDIFGKLAFVAIDDDAGARTLQVIRIAE</sequence>
<accession>A0ABT0U6E9</accession>
<evidence type="ECO:0000313" key="2">
    <source>
        <dbReference type="Proteomes" id="UP001202961"/>
    </source>
</evidence>
<dbReference type="InterPro" id="IPR013211">
    <property type="entry name" value="LVIVD"/>
</dbReference>
<dbReference type="InterPro" id="IPR011044">
    <property type="entry name" value="Quino_amine_DH_bsu"/>
</dbReference>